<evidence type="ECO:0000313" key="1">
    <source>
        <dbReference type="EMBL" id="EEN80636.1"/>
    </source>
</evidence>
<dbReference type="Proteomes" id="UP000004525">
    <property type="component" value="Unassembled WGS sequence"/>
</dbReference>
<protein>
    <submittedName>
        <fullName evidence="1">Uncharacterized protein</fullName>
    </submittedName>
</protein>
<dbReference type="AlphaFoldDB" id="C2JWA0"/>
<accession>C2JWA0</accession>
<gene>
    <name evidence="1" type="ORF">HMPREF0539_1184</name>
</gene>
<comment type="caution">
    <text evidence="1">The sequence shown here is derived from an EMBL/GenBank/DDBJ whole genome shotgun (WGS) entry which is preliminary data.</text>
</comment>
<evidence type="ECO:0000313" key="2">
    <source>
        <dbReference type="Proteomes" id="UP000004525"/>
    </source>
</evidence>
<name>C2JWA0_LACRM</name>
<reference evidence="1" key="1">
    <citation type="submission" date="2009-01" db="EMBL/GenBank/DDBJ databases">
        <authorList>
            <person name="Qin X."/>
            <person name="Bachman B."/>
            <person name="Battles P."/>
            <person name="Bell A."/>
            <person name="Bess C."/>
            <person name="Bickham C."/>
            <person name="Chaboub L."/>
            <person name="Chen D."/>
            <person name="Coyle M."/>
            <person name="Deiros D.R."/>
            <person name="Dinh H."/>
            <person name="Forbes L."/>
            <person name="Fowler G."/>
            <person name="Francisco L."/>
            <person name="Fu Q."/>
            <person name="Gubbala S."/>
            <person name="Hale W."/>
            <person name="Han Y."/>
            <person name="Hemphill L."/>
            <person name="Highlander S.K."/>
            <person name="Hirani K."/>
            <person name="Hogues M."/>
            <person name="Jackson L."/>
            <person name="Jakkamsetti A."/>
            <person name="Javaid M."/>
            <person name="Jiang H."/>
            <person name="Korchina V."/>
            <person name="Kovar C."/>
            <person name="Lara F."/>
            <person name="Lee S."/>
            <person name="Mata R."/>
            <person name="Mathew T."/>
            <person name="Moen C."/>
            <person name="Morales K."/>
            <person name="Munidasa M."/>
            <person name="Nazareth L."/>
            <person name="Ngo R."/>
            <person name="Nguyen L."/>
            <person name="Okwuonu G."/>
            <person name="Ongeri F."/>
            <person name="Patil S."/>
            <person name="Petrosino J."/>
            <person name="Pham C."/>
            <person name="Pham P."/>
            <person name="Pu L.-L."/>
            <person name="Puazo M."/>
            <person name="Raj R."/>
            <person name="Reid J."/>
            <person name="Rouhana J."/>
            <person name="Saada N."/>
            <person name="Shang Y."/>
            <person name="Simmons D."/>
            <person name="Thornton R."/>
            <person name="Warren J."/>
            <person name="Weissenberger G."/>
            <person name="Zhang J."/>
            <person name="Zhang L."/>
            <person name="Zhou C."/>
            <person name="Zhu D."/>
            <person name="Muzny D."/>
            <person name="Worley K."/>
            <person name="Gibbs R."/>
        </authorList>
    </citation>
    <scope>NUCLEOTIDE SEQUENCE [LARGE SCALE GENOMIC DNA]</scope>
    <source>
        <strain evidence="1">LMS2-1</strain>
    </source>
</reference>
<dbReference type="HOGENOM" id="CLU_3235324_0_0_9"/>
<organism evidence="1 2">
    <name type="scientific">Lacticaseibacillus rhamnosus (strain LMS2-1)</name>
    <dbReference type="NCBI Taxonomy" id="525361"/>
    <lineage>
        <taxon>Bacteria</taxon>
        <taxon>Bacillati</taxon>
        <taxon>Bacillota</taxon>
        <taxon>Bacilli</taxon>
        <taxon>Lactobacillales</taxon>
        <taxon>Lactobacillaceae</taxon>
        <taxon>Lacticaseibacillus</taxon>
    </lineage>
</organism>
<keyword evidence="2" id="KW-1185">Reference proteome</keyword>
<proteinExistence type="predicted"/>
<dbReference type="EMBL" id="ACIZ01000053">
    <property type="protein sequence ID" value="EEN80636.1"/>
    <property type="molecule type" value="Genomic_DNA"/>
</dbReference>
<sequence>MTLRSYIARSFFAIIVTGTDFEKVGASVPDNDCRSNLKFKHKN</sequence>